<proteinExistence type="predicted"/>
<evidence type="ECO:0000256" key="2">
    <source>
        <dbReference type="SAM" id="Phobius"/>
    </source>
</evidence>
<keyword evidence="2" id="KW-0472">Membrane</keyword>
<feature type="transmembrane region" description="Helical" evidence="2">
    <location>
        <begin position="142"/>
        <end position="167"/>
    </location>
</feature>
<keyword evidence="2" id="KW-0812">Transmembrane</keyword>
<keyword evidence="4" id="KW-1185">Reference proteome</keyword>
<name>A0AAV4FTL8_9GAST</name>
<comment type="caution">
    <text evidence="3">The sequence shown here is derived from an EMBL/GenBank/DDBJ whole genome shotgun (WGS) entry which is preliminary data.</text>
</comment>
<feature type="compositionally biased region" description="Polar residues" evidence="1">
    <location>
        <begin position="176"/>
        <end position="188"/>
    </location>
</feature>
<gene>
    <name evidence="3" type="ORF">ElyMa_003937300</name>
</gene>
<feature type="compositionally biased region" description="Low complexity" evidence="1">
    <location>
        <begin position="215"/>
        <end position="228"/>
    </location>
</feature>
<organism evidence="3 4">
    <name type="scientific">Elysia marginata</name>
    <dbReference type="NCBI Taxonomy" id="1093978"/>
    <lineage>
        <taxon>Eukaryota</taxon>
        <taxon>Metazoa</taxon>
        <taxon>Spiralia</taxon>
        <taxon>Lophotrochozoa</taxon>
        <taxon>Mollusca</taxon>
        <taxon>Gastropoda</taxon>
        <taxon>Heterobranchia</taxon>
        <taxon>Euthyneura</taxon>
        <taxon>Panpulmonata</taxon>
        <taxon>Sacoglossa</taxon>
        <taxon>Placobranchoidea</taxon>
        <taxon>Plakobranchidae</taxon>
        <taxon>Elysia</taxon>
    </lineage>
</organism>
<evidence type="ECO:0000256" key="1">
    <source>
        <dbReference type="SAM" id="MobiDB-lite"/>
    </source>
</evidence>
<accession>A0AAV4FTL8</accession>
<feature type="region of interest" description="Disordered" evidence="1">
    <location>
        <begin position="296"/>
        <end position="329"/>
    </location>
</feature>
<dbReference type="Proteomes" id="UP000762676">
    <property type="component" value="Unassembled WGS sequence"/>
</dbReference>
<sequence length="329" mass="35169">MEEKVSRQLLKEGQAAIGTDLLSVAVVNFTQGSYIADTRLAIAAQANTEALGSVGAALAVALSTADMSAVAPGASVLGISVGNVSLSNTTQLCDVFDQLYTCVSGSRCNDTTGTAQCYVIPTVPPTEAPTTPAEADKDNRDLIIGLSVGIFLFLILLVVVGSIVYYCSRKKRQGPDEQSSQASWQKSIDSGLPRRWRPDRRFPYAPDSFRDDDSSASGSTASGPTRGRQFFPRFKSTGDPFESPYMGKIGAEASAVGTPRAERAGPSGRQDETNANSNFSWEYMFNLLEPHVPLEIPRTQLKAQQSPATREGSGGFSSVRRRFSSTSSD</sequence>
<evidence type="ECO:0000313" key="3">
    <source>
        <dbReference type="EMBL" id="GFR76125.1"/>
    </source>
</evidence>
<keyword evidence="2" id="KW-1133">Transmembrane helix</keyword>
<protein>
    <submittedName>
        <fullName evidence="3">Fibrillin-1</fullName>
    </submittedName>
</protein>
<reference evidence="3 4" key="1">
    <citation type="journal article" date="2021" name="Elife">
        <title>Chloroplast acquisition without the gene transfer in kleptoplastic sea slugs, Plakobranchus ocellatus.</title>
        <authorList>
            <person name="Maeda T."/>
            <person name="Takahashi S."/>
            <person name="Yoshida T."/>
            <person name="Shimamura S."/>
            <person name="Takaki Y."/>
            <person name="Nagai Y."/>
            <person name="Toyoda A."/>
            <person name="Suzuki Y."/>
            <person name="Arimoto A."/>
            <person name="Ishii H."/>
            <person name="Satoh N."/>
            <person name="Nishiyama T."/>
            <person name="Hasebe M."/>
            <person name="Maruyama T."/>
            <person name="Minagawa J."/>
            <person name="Obokata J."/>
            <person name="Shigenobu S."/>
        </authorList>
    </citation>
    <scope>NUCLEOTIDE SEQUENCE [LARGE SCALE GENOMIC DNA]</scope>
</reference>
<feature type="region of interest" description="Disordered" evidence="1">
    <location>
        <begin position="173"/>
        <end position="275"/>
    </location>
</feature>
<evidence type="ECO:0000313" key="4">
    <source>
        <dbReference type="Proteomes" id="UP000762676"/>
    </source>
</evidence>
<dbReference type="EMBL" id="BMAT01008004">
    <property type="protein sequence ID" value="GFR76125.1"/>
    <property type="molecule type" value="Genomic_DNA"/>
</dbReference>
<dbReference type="AlphaFoldDB" id="A0AAV4FTL8"/>